<name>A0A6C0IAT0_9ZZZZ</name>
<reference evidence="1" key="1">
    <citation type="journal article" date="2020" name="Nature">
        <title>Giant virus diversity and host interactions through global metagenomics.</title>
        <authorList>
            <person name="Schulz F."/>
            <person name="Roux S."/>
            <person name="Paez-Espino D."/>
            <person name="Jungbluth S."/>
            <person name="Walsh D.A."/>
            <person name="Denef V.J."/>
            <person name="McMahon K.D."/>
            <person name="Konstantinidis K.T."/>
            <person name="Eloe-Fadrosh E.A."/>
            <person name="Kyrpides N.C."/>
            <person name="Woyke T."/>
        </authorList>
    </citation>
    <scope>NUCLEOTIDE SEQUENCE</scope>
    <source>
        <strain evidence="1">GVMAG-M-3300023184-62</strain>
    </source>
</reference>
<organism evidence="1">
    <name type="scientific">viral metagenome</name>
    <dbReference type="NCBI Taxonomy" id="1070528"/>
    <lineage>
        <taxon>unclassified sequences</taxon>
        <taxon>metagenomes</taxon>
        <taxon>organismal metagenomes</taxon>
    </lineage>
</organism>
<protein>
    <submittedName>
        <fullName evidence="1">Uncharacterized protein</fullName>
    </submittedName>
</protein>
<accession>A0A6C0IAT0</accession>
<proteinExistence type="predicted"/>
<dbReference type="EMBL" id="MN740152">
    <property type="protein sequence ID" value="QHT90074.1"/>
    <property type="molecule type" value="Genomic_DNA"/>
</dbReference>
<evidence type="ECO:0000313" key="1">
    <source>
        <dbReference type="EMBL" id="QHT90074.1"/>
    </source>
</evidence>
<sequence>MPGLKCIHNRQEYYCKDCKGGGICEHSKRRQCCIDCKGVGICEHNKRKYRCLDCKGNGICEHNKQKDCCADCNGSSLCTHKRRKDKCIECEGSGICEHKKRKTECIDCGGSQICIHKRIKQTCKDCKGKCICEHDRIKSHCRDCKGGAICEHDKRRSRCKDCEGGSICEHKKERNYCYQCNGKYICKTEGCITIANRKYEGYCLRCCIHLHPNIPISKNYKTKERTIVDLIIKKFNNYSWISDKIIKDGCSKRRPDLLLDLGEQVIVVEIDENQHQDYDCSCENKRLMEISQDINHRPLVFIRFNPDEYMTKNNELYKSCWSNSKDGYIRIDKKKEKEWNERINILFEQITYWINNKTNKTVEIIQLYYDAFC</sequence>
<dbReference type="AlphaFoldDB" id="A0A6C0IAT0"/>